<sequence length="132" mass="15561">MIARGVRGAGGGRSGRQGRTRISMLRRSRAVLCIRDRIVFWYPKTKGPDLKPSTASRYNEKNYFYPSARNNIKDDAFRKHFAMLNRMQTAIDLMHSLQTARPRALPLARIYIEHRHKMYRYPTTGMLRHYLY</sequence>
<feature type="region of interest" description="Disordered" evidence="1">
    <location>
        <begin position="1"/>
        <end position="21"/>
    </location>
</feature>
<keyword evidence="3" id="KW-1185">Reference proteome</keyword>
<dbReference type="Proteomes" id="UP000299102">
    <property type="component" value="Unassembled WGS sequence"/>
</dbReference>
<accession>A0A4C2A4N6</accession>
<proteinExistence type="predicted"/>
<reference evidence="2 3" key="1">
    <citation type="journal article" date="2019" name="Commun. Biol.">
        <title>The bagworm genome reveals a unique fibroin gene that provides high tensile strength.</title>
        <authorList>
            <person name="Kono N."/>
            <person name="Nakamura H."/>
            <person name="Ohtoshi R."/>
            <person name="Tomita M."/>
            <person name="Numata K."/>
            <person name="Arakawa K."/>
        </authorList>
    </citation>
    <scope>NUCLEOTIDE SEQUENCE [LARGE SCALE GENOMIC DNA]</scope>
</reference>
<dbReference type="EMBL" id="BGZK01002429">
    <property type="protein sequence ID" value="GBP93857.1"/>
    <property type="molecule type" value="Genomic_DNA"/>
</dbReference>
<evidence type="ECO:0000313" key="3">
    <source>
        <dbReference type="Proteomes" id="UP000299102"/>
    </source>
</evidence>
<name>A0A4C2A4N6_EUMVA</name>
<organism evidence="2 3">
    <name type="scientific">Eumeta variegata</name>
    <name type="common">Bagworm moth</name>
    <name type="synonym">Eumeta japonica</name>
    <dbReference type="NCBI Taxonomy" id="151549"/>
    <lineage>
        <taxon>Eukaryota</taxon>
        <taxon>Metazoa</taxon>
        <taxon>Ecdysozoa</taxon>
        <taxon>Arthropoda</taxon>
        <taxon>Hexapoda</taxon>
        <taxon>Insecta</taxon>
        <taxon>Pterygota</taxon>
        <taxon>Neoptera</taxon>
        <taxon>Endopterygota</taxon>
        <taxon>Lepidoptera</taxon>
        <taxon>Glossata</taxon>
        <taxon>Ditrysia</taxon>
        <taxon>Tineoidea</taxon>
        <taxon>Psychidae</taxon>
        <taxon>Oiketicinae</taxon>
        <taxon>Eumeta</taxon>
    </lineage>
</organism>
<evidence type="ECO:0000313" key="2">
    <source>
        <dbReference type="EMBL" id="GBP93857.1"/>
    </source>
</evidence>
<evidence type="ECO:0000256" key="1">
    <source>
        <dbReference type="SAM" id="MobiDB-lite"/>
    </source>
</evidence>
<comment type="caution">
    <text evidence="2">The sequence shown here is derived from an EMBL/GenBank/DDBJ whole genome shotgun (WGS) entry which is preliminary data.</text>
</comment>
<dbReference type="AlphaFoldDB" id="A0A4C2A4N6"/>
<gene>
    <name evidence="2" type="ORF">EVAR_69690_1</name>
</gene>
<protein>
    <submittedName>
        <fullName evidence="2">Uncharacterized protein</fullName>
    </submittedName>
</protein>